<dbReference type="CDD" id="cd12148">
    <property type="entry name" value="fungal_TF_MHR"/>
    <property type="match status" value="1"/>
</dbReference>
<evidence type="ECO:0000256" key="2">
    <source>
        <dbReference type="ARBA" id="ARBA00023163"/>
    </source>
</evidence>
<reference evidence="5" key="1">
    <citation type="journal article" date="2020" name="Stud. Mycol.">
        <title>101 Dothideomycetes genomes: a test case for predicting lifestyles and emergence of pathogens.</title>
        <authorList>
            <person name="Haridas S."/>
            <person name="Albert R."/>
            <person name="Binder M."/>
            <person name="Bloem J."/>
            <person name="Labutti K."/>
            <person name="Salamov A."/>
            <person name="Andreopoulos B."/>
            <person name="Baker S."/>
            <person name="Barry K."/>
            <person name="Bills G."/>
            <person name="Bluhm B."/>
            <person name="Cannon C."/>
            <person name="Castanera R."/>
            <person name="Culley D."/>
            <person name="Daum C."/>
            <person name="Ezra D."/>
            <person name="Gonzalez J."/>
            <person name="Henrissat B."/>
            <person name="Kuo A."/>
            <person name="Liang C."/>
            <person name="Lipzen A."/>
            <person name="Lutzoni F."/>
            <person name="Magnuson J."/>
            <person name="Mondo S."/>
            <person name="Nolan M."/>
            <person name="Ohm R."/>
            <person name="Pangilinan J."/>
            <person name="Park H.-J."/>
            <person name="Ramirez L."/>
            <person name="Alfaro M."/>
            <person name="Sun H."/>
            <person name="Tritt A."/>
            <person name="Yoshinaga Y."/>
            <person name="Zwiers L.-H."/>
            <person name="Turgeon B."/>
            <person name="Goodwin S."/>
            <person name="Spatafora J."/>
            <person name="Crous P."/>
            <person name="Grigoriev I."/>
        </authorList>
    </citation>
    <scope>NUCLEOTIDE SEQUENCE</scope>
    <source>
        <strain evidence="5">CBS 110217</strain>
    </source>
</reference>
<dbReference type="InterPro" id="IPR051127">
    <property type="entry name" value="Fungal_SecMet_Regulators"/>
</dbReference>
<dbReference type="PANTHER" id="PTHR47424">
    <property type="entry name" value="REGULATORY PROTEIN GAL4"/>
    <property type="match status" value="1"/>
</dbReference>
<dbReference type="PANTHER" id="PTHR47424:SF15">
    <property type="entry name" value="ZN(II)2CYS6 TRANSCRIPTION FACTOR (EUROFUNG)"/>
    <property type="match status" value="1"/>
</dbReference>
<dbReference type="Pfam" id="PF04082">
    <property type="entry name" value="Fungal_trans"/>
    <property type="match status" value="1"/>
</dbReference>
<dbReference type="GO" id="GO:0006351">
    <property type="term" value="P:DNA-templated transcription"/>
    <property type="evidence" value="ECO:0007669"/>
    <property type="project" value="InterPro"/>
</dbReference>
<dbReference type="AlphaFoldDB" id="A0A9P4LG31"/>
<dbReference type="SMART" id="SM00906">
    <property type="entry name" value="Fungal_trans"/>
    <property type="match status" value="1"/>
</dbReference>
<evidence type="ECO:0000259" key="4">
    <source>
        <dbReference type="SMART" id="SM00906"/>
    </source>
</evidence>
<dbReference type="OrthoDB" id="2571985at2759"/>
<evidence type="ECO:0000313" key="6">
    <source>
        <dbReference type="Proteomes" id="UP000799777"/>
    </source>
</evidence>
<dbReference type="GO" id="GO:0000981">
    <property type="term" value="F:DNA-binding transcription factor activity, RNA polymerase II-specific"/>
    <property type="evidence" value="ECO:0007669"/>
    <property type="project" value="TreeGrafter"/>
</dbReference>
<dbReference type="InterPro" id="IPR007219">
    <property type="entry name" value="XnlR_reg_dom"/>
</dbReference>
<dbReference type="GO" id="GO:0005634">
    <property type="term" value="C:nucleus"/>
    <property type="evidence" value="ECO:0007669"/>
    <property type="project" value="TreeGrafter"/>
</dbReference>
<dbReference type="EMBL" id="ML978428">
    <property type="protein sequence ID" value="KAF2022829.1"/>
    <property type="molecule type" value="Genomic_DNA"/>
</dbReference>
<keyword evidence="6" id="KW-1185">Reference proteome</keyword>
<feature type="domain" description="Xylanolytic transcriptional activator regulatory" evidence="4">
    <location>
        <begin position="149"/>
        <end position="224"/>
    </location>
</feature>
<dbReference type="GO" id="GO:0008270">
    <property type="term" value="F:zinc ion binding"/>
    <property type="evidence" value="ECO:0007669"/>
    <property type="project" value="InterPro"/>
</dbReference>
<evidence type="ECO:0000256" key="1">
    <source>
        <dbReference type="ARBA" id="ARBA00023015"/>
    </source>
</evidence>
<dbReference type="GO" id="GO:0000978">
    <property type="term" value="F:RNA polymerase II cis-regulatory region sequence-specific DNA binding"/>
    <property type="evidence" value="ECO:0007669"/>
    <property type="project" value="TreeGrafter"/>
</dbReference>
<protein>
    <recommendedName>
        <fullName evidence="4">Xylanolytic transcriptional activator regulatory domain-containing protein</fullName>
    </recommendedName>
</protein>
<comment type="caution">
    <text evidence="5">The sequence shown here is derived from an EMBL/GenBank/DDBJ whole genome shotgun (WGS) entry which is preliminary data.</text>
</comment>
<organism evidence="5 6">
    <name type="scientific">Setomelanomma holmii</name>
    <dbReference type="NCBI Taxonomy" id="210430"/>
    <lineage>
        <taxon>Eukaryota</taxon>
        <taxon>Fungi</taxon>
        <taxon>Dikarya</taxon>
        <taxon>Ascomycota</taxon>
        <taxon>Pezizomycotina</taxon>
        <taxon>Dothideomycetes</taxon>
        <taxon>Pleosporomycetidae</taxon>
        <taxon>Pleosporales</taxon>
        <taxon>Pleosporineae</taxon>
        <taxon>Phaeosphaeriaceae</taxon>
        <taxon>Setomelanomma</taxon>
    </lineage>
</organism>
<sequence length="539" mass="60195">ISPLPFETSNTVDSVCITLFFNALHLVHPILDKYEFLERCKNEVWTSSGDGSDARSRGFQAVYYAVLALGAIVGSDDDFAPELPEARCGNAAGDARPNSAHSALSLAKSFFERSKANLGDIFDVSSLDTTQALFLLSVFCQNALKPHSCYLFSGMAARTAVAIGLPNAKRGQNSVTTRYVRAAALTWWCIYMHEVEMCCASGRDTSLKSPVHYDLPLPGSDRDYSAGGAFETVNAFISVTVSLANLLKRASEELYQSVSITLRDRSLIAQDLDRALEAWRHNLPPPLNYTRVSLTEPERVSRQKIVLKLRYLSARILIYRKFVEAWSTDPETRFATELNVCLNAARSTIQLLFETYLHRPYFRTWWYNTTYLLNASMITLYVFFTGAHLDAASDLFQDIEKALDVFDAMGSVVVARRCAELIREIYDAAKIVHGSRSASSNEWVDGTQKSQTMMAQAICSRAEQVSFADHCEGPSTHAFQRTESQDELTDDTNTFHIEDMNFDSGFGNAFWNLDGAAYMDFTGEDSLQQYDFGYNGVLT</sequence>
<keyword evidence="3" id="KW-0539">Nucleus</keyword>
<accession>A0A9P4LG31</accession>
<feature type="non-terminal residue" evidence="5">
    <location>
        <position position="1"/>
    </location>
</feature>
<dbReference type="Proteomes" id="UP000799777">
    <property type="component" value="Unassembled WGS sequence"/>
</dbReference>
<evidence type="ECO:0000256" key="3">
    <source>
        <dbReference type="ARBA" id="ARBA00023242"/>
    </source>
</evidence>
<gene>
    <name evidence="5" type="ORF">EK21DRAFT_82244</name>
</gene>
<keyword evidence="1" id="KW-0805">Transcription regulation</keyword>
<name>A0A9P4LG31_9PLEO</name>
<dbReference type="GO" id="GO:0000435">
    <property type="term" value="P:positive regulation of transcription from RNA polymerase II promoter by galactose"/>
    <property type="evidence" value="ECO:0007669"/>
    <property type="project" value="TreeGrafter"/>
</dbReference>
<evidence type="ECO:0000313" key="5">
    <source>
        <dbReference type="EMBL" id="KAF2022829.1"/>
    </source>
</evidence>
<keyword evidence="2" id="KW-0804">Transcription</keyword>
<proteinExistence type="predicted"/>